<sequence>MRTIPRHSKVSNIYRIKSLKAKTVLRCESEAEVGECIRQEFDKNTISYMTQPFTISYLFNGKKRKYTPDLLVKRKNGIWLVIEVKPFEQIEGLKKKFEVLRRVFASAGLQFVVVSDKEIYAQSTYHSLNRKYQEKMYA</sequence>
<dbReference type="OrthoDB" id="6103242at2"/>
<name>A0A2T3J6S5_9GAMM</name>
<organism evidence="2 3">
    <name type="scientific">Photobacterium frigidiphilum</name>
    <dbReference type="NCBI Taxonomy" id="264736"/>
    <lineage>
        <taxon>Bacteria</taxon>
        <taxon>Pseudomonadati</taxon>
        <taxon>Pseudomonadota</taxon>
        <taxon>Gammaproteobacteria</taxon>
        <taxon>Vibrionales</taxon>
        <taxon>Vibrionaceae</taxon>
        <taxon>Photobacterium</taxon>
    </lineage>
</organism>
<dbReference type="Proteomes" id="UP000240987">
    <property type="component" value="Unassembled WGS sequence"/>
</dbReference>
<dbReference type="InterPro" id="IPR014833">
    <property type="entry name" value="TnsA_N"/>
</dbReference>
<proteinExistence type="predicted"/>
<dbReference type="Gene3D" id="3.40.91.30">
    <property type="match status" value="1"/>
</dbReference>
<reference evidence="2 3" key="1">
    <citation type="submission" date="2018-01" db="EMBL/GenBank/DDBJ databases">
        <title>Whole genome sequencing of Histamine producing bacteria.</title>
        <authorList>
            <person name="Butler K."/>
        </authorList>
    </citation>
    <scope>NUCLEOTIDE SEQUENCE [LARGE SCALE GENOMIC DNA]</scope>
    <source>
        <strain evidence="2 3">JCM 12947</strain>
    </source>
</reference>
<protein>
    <recommendedName>
        <fullName evidence="1">TnsA endonuclease N-terminal domain-containing protein</fullName>
    </recommendedName>
</protein>
<evidence type="ECO:0000259" key="1">
    <source>
        <dbReference type="Pfam" id="PF08722"/>
    </source>
</evidence>
<dbReference type="Pfam" id="PF08722">
    <property type="entry name" value="Tn7_TnsA-like_N"/>
    <property type="match status" value="1"/>
</dbReference>
<dbReference type="EMBL" id="PYMJ01000053">
    <property type="protein sequence ID" value="PSU44038.1"/>
    <property type="molecule type" value="Genomic_DNA"/>
</dbReference>
<evidence type="ECO:0000313" key="2">
    <source>
        <dbReference type="EMBL" id="PSU44038.1"/>
    </source>
</evidence>
<dbReference type="RefSeq" id="WP_107246195.1">
    <property type="nucleotide sequence ID" value="NZ_PYMJ01000053.1"/>
</dbReference>
<comment type="caution">
    <text evidence="2">The sequence shown here is derived from an EMBL/GenBank/DDBJ whole genome shotgun (WGS) entry which is preliminary data.</text>
</comment>
<evidence type="ECO:0000313" key="3">
    <source>
        <dbReference type="Proteomes" id="UP000240987"/>
    </source>
</evidence>
<feature type="domain" description="TnsA endonuclease N-terminal" evidence="1">
    <location>
        <begin position="42"/>
        <end position="115"/>
    </location>
</feature>
<dbReference type="AlphaFoldDB" id="A0A2T3J6S5"/>
<accession>A0A2T3J6S5</accession>
<keyword evidence="3" id="KW-1185">Reference proteome</keyword>
<gene>
    <name evidence="2" type="ORF">C9J12_27675</name>
</gene>